<evidence type="ECO:0000313" key="3">
    <source>
        <dbReference type="EMBL" id="GAA4833214.1"/>
    </source>
</evidence>
<dbReference type="PRINTS" id="PR00081">
    <property type="entry name" value="GDHRDH"/>
</dbReference>
<gene>
    <name evidence="3" type="ORF">GCM10023331_18090</name>
</gene>
<keyword evidence="1" id="KW-0560">Oxidoreductase</keyword>
<dbReference type="Gene3D" id="3.40.50.720">
    <property type="entry name" value="NAD(P)-binding Rossmann-like Domain"/>
    <property type="match status" value="1"/>
</dbReference>
<dbReference type="NCBIfam" id="NF004846">
    <property type="entry name" value="PRK06197.1"/>
    <property type="match status" value="1"/>
</dbReference>
<dbReference type="Pfam" id="PF00106">
    <property type="entry name" value="adh_short"/>
    <property type="match status" value="1"/>
</dbReference>
<dbReference type="EMBL" id="BAABJX010000027">
    <property type="protein sequence ID" value="GAA4833214.1"/>
    <property type="molecule type" value="Genomic_DNA"/>
</dbReference>
<evidence type="ECO:0000313" key="4">
    <source>
        <dbReference type="Proteomes" id="UP001500298"/>
    </source>
</evidence>
<name>A0ABP9DCD0_9BACT</name>
<comment type="similarity">
    <text evidence="2">Belongs to the short-chain dehydrogenases/reductases (SDR) family.</text>
</comment>
<comment type="caution">
    <text evidence="3">The sequence shown here is derived from an EMBL/GenBank/DDBJ whole genome shotgun (WGS) entry which is preliminary data.</text>
</comment>
<dbReference type="PANTHER" id="PTHR43157:SF31">
    <property type="entry name" value="PHOSPHATIDYLINOSITOL-GLYCAN BIOSYNTHESIS CLASS F PROTEIN"/>
    <property type="match status" value="1"/>
</dbReference>
<dbReference type="PANTHER" id="PTHR43157">
    <property type="entry name" value="PHOSPHATIDYLINOSITOL-GLYCAN BIOSYNTHESIS CLASS F PROTEIN-RELATED"/>
    <property type="match status" value="1"/>
</dbReference>
<evidence type="ECO:0000256" key="1">
    <source>
        <dbReference type="ARBA" id="ARBA00023002"/>
    </source>
</evidence>
<dbReference type="InterPro" id="IPR002347">
    <property type="entry name" value="SDR_fam"/>
</dbReference>
<dbReference type="SUPFAM" id="SSF51735">
    <property type="entry name" value="NAD(P)-binding Rossmann-fold domains"/>
    <property type="match status" value="1"/>
</dbReference>
<proteinExistence type="inferred from homology"/>
<dbReference type="InterPro" id="IPR036291">
    <property type="entry name" value="NAD(P)-bd_dom_sf"/>
</dbReference>
<sequence>MILACRNLDKGHAAQAKILQVVPQAQLAVLQVDLSSLASVRHFAEVFQRSYDRLDILINNAGIMIPPYAKTEDGFESQMGANYFGHFLLTGLLLEVLKKTEGARVVSLSSIAHKQGRINFDDIHWEERYSAMEAYGQSKVACLIFATELQRRLEQYNIEVLSVAAHPGVSPTELGRHVKGFTRIIFNAASIILGPVLLNQPKEAALPTLMAALNKDAKGGDYYGPQGFNEMKGKPGIADRTTYSKQEDVAKRLWELSEQLTGITYPFEELAPEKN</sequence>
<evidence type="ECO:0000256" key="2">
    <source>
        <dbReference type="RuleBase" id="RU000363"/>
    </source>
</evidence>
<accession>A0ABP9DCD0</accession>
<dbReference type="Proteomes" id="UP001500298">
    <property type="component" value="Unassembled WGS sequence"/>
</dbReference>
<organism evidence="3 4">
    <name type="scientific">Algivirga pacifica</name>
    <dbReference type="NCBI Taxonomy" id="1162670"/>
    <lineage>
        <taxon>Bacteria</taxon>
        <taxon>Pseudomonadati</taxon>
        <taxon>Bacteroidota</taxon>
        <taxon>Cytophagia</taxon>
        <taxon>Cytophagales</taxon>
        <taxon>Flammeovirgaceae</taxon>
        <taxon>Algivirga</taxon>
    </lineage>
</organism>
<protein>
    <submittedName>
        <fullName evidence="3">Oxidoreductase</fullName>
    </submittedName>
</protein>
<keyword evidence="4" id="KW-1185">Reference proteome</keyword>
<dbReference type="PRINTS" id="PR00080">
    <property type="entry name" value="SDRFAMILY"/>
</dbReference>
<dbReference type="RefSeq" id="WP_345371117.1">
    <property type="nucleotide sequence ID" value="NZ_BAABJX010000027.1"/>
</dbReference>
<reference evidence="4" key="1">
    <citation type="journal article" date="2019" name="Int. J. Syst. Evol. Microbiol.">
        <title>The Global Catalogue of Microorganisms (GCM) 10K type strain sequencing project: providing services to taxonomists for standard genome sequencing and annotation.</title>
        <authorList>
            <consortium name="The Broad Institute Genomics Platform"/>
            <consortium name="The Broad Institute Genome Sequencing Center for Infectious Disease"/>
            <person name="Wu L."/>
            <person name="Ma J."/>
        </authorList>
    </citation>
    <scope>NUCLEOTIDE SEQUENCE [LARGE SCALE GENOMIC DNA]</scope>
    <source>
        <strain evidence="4">JCM 18326</strain>
    </source>
</reference>